<dbReference type="PROSITE" id="PS50011">
    <property type="entry name" value="PROTEIN_KINASE_DOM"/>
    <property type="match status" value="1"/>
</dbReference>
<organism evidence="10 11">
    <name type="scientific">Schizopora paradoxa</name>
    <dbReference type="NCBI Taxonomy" id="27342"/>
    <lineage>
        <taxon>Eukaryota</taxon>
        <taxon>Fungi</taxon>
        <taxon>Dikarya</taxon>
        <taxon>Basidiomycota</taxon>
        <taxon>Agaricomycotina</taxon>
        <taxon>Agaricomycetes</taxon>
        <taxon>Hymenochaetales</taxon>
        <taxon>Schizoporaceae</taxon>
        <taxon>Schizopora</taxon>
    </lineage>
</organism>
<name>A0A0H2RT10_9AGAM</name>
<dbReference type="InParanoid" id="A0A0H2RT10"/>
<dbReference type="FunCoup" id="A0A0H2RT10">
    <property type="interactions" value="389"/>
</dbReference>
<dbReference type="InterPro" id="IPR050915">
    <property type="entry name" value="MAP_kinase_kinase"/>
</dbReference>
<gene>
    <name evidence="10" type="ORF">SCHPADRAFT_825824</name>
</gene>
<evidence type="ECO:0000256" key="4">
    <source>
        <dbReference type="ARBA" id="ARBA00022777"/>
    </source>
</evidence>
<dbReference type="PANTHER" id="PTHR47448:SF1">
    <property type="entry name" value="SERINE_THREONINE-PROTEIN KINASE STE7 HOMOLOG"/>
    <property type="match status" value="1"/>
</dbReference>
<dbReference type="GO" id="GO:0004674">
    <property type="term" value="F:protein serine/threonine kinase activity"/>
    <property type="evidence" value="ECO:0007669"/>
    <property type="project" value="UniProtKB-KW"/>
</dbReference>
<evidence type="ECO:0000256" key="1">
    <source>
        <dbReference type="ARBA" id="ARBA00022527"/>
    </source>
</evidence>
<dbReference type="InterPro" id="IPR017441">
    <property type="entry name" value="Protein_kinase_ATP_BS"/>
</dbReference>
<keyword evidence="1" id="KW-0723">Serine/threonine-protein kinase</keyword>
<dbReference type="PANTHER" id="PTHR47448">
    <property type="entry name" value="DUAL SPECIFICITY MITOGEN-ACTIVATED PROTEIN KINASE KINASE DSOR1-LIKE PROTEIN"/>
    <property type="match status" value="1"/>
</dbReference>
<dbReference type="STRING" id="27342.A0A0H2RT10"/>
<keyword evidence="4 10" id="KW-0418">Kinase</keyword>
<evidence type="ECO:0000313" key="10">
    <source>
        <dbReference type="EMBL" id="KLO14757.1"/>
    </source>
</evidence>
<keyword evidence="3 7" id="KW-0547">Nucleotide-binding</keyword>
<feature type="domain" description="Protein kinase" evidence="9">
    <location>
        <begin position="120"/>
        <end position="437"/>
    </location>
</feature>
<dbReference type="EMBL" id="KQ085939">
    <property type="protein sequence ID" value="KLO14757.1"/>
    <property type="molecule type" value="Genomic_DNA"/>
</dbReference>
<dbReference type="AlphaFoldDB" id="A0A0H2RT10"/>
<evidence type="ECO:0000256" key="8">
    <source>
        <dbReference type="SAM" id="MobiDB-lite"/>
    </source>
</evidence>
<evidence type="ECO:0000313" key="11">
    <source>
        <dbReference type="Proteomes" id="UP000053477"/>
    </source>
</evidence>
<evidence type="ECO:0000256" key="6">
    <source>
        <dbReference type="ARBA" id="ARBA00038035"/>
    </source>
</evidence>
<dbReference type="Gene3D" id="1.10.510.10">
    <property type="entry name" value="Transferase(Phosphotransferase) domain 1"/>
    <property type="match status" value="1"/>
</dbReference>
<dbReference type="GO" id="GO:0007165">
    <property type="term" value="P:signal transduction"/>
    <property type="evidence" value="ECO:0007669"/>
    <property type="project" value="UniProtKB-ARBA"/>
</dbReference>
<evidence type="ECO:0000256" key="2">
    <source>
        <dbReference type="ARBA" id="ARBA00022679"/>
    </source>
</evidence>
<dbReference type="InterPro" id="IPR011009">
    <property type="entry name" value="Kinase-like_dom_sf"/>
</dbReference>
<protein>
    <submittedName>
        <fullName evidence="10">Pkinase-domain-containing protein</fullName>
    </submittedName>
</protein>
<feature type="compositionally biased region" description="Acidic residues" evidence="8">
    <location>
        <begin position="321"/>
        <end position="332"/>
    </location>
</feature>
<keyword evidence="2" id="KW-0808">Transferase</keyword>
<dbReference type="SUPFAM" id="SSF56112">
    <property type="entry name" value="Protein kinase-like (PK-like)"/>
    <property type="match status" value="1"/>
</dbReference>
<comment type="similarity">
    <text evidence="6">Belongs to the protein kinase superfamily. STE Ser/Thr protein kinase family. MAP kinase kinase subfamily.</text>
</comment>
<dbReference type="FunFam" id="3.30.200.20:FF:000040">
    <property type="entry name" value="Dual specificity mitogen-activated protein kinase kinase"/>
    <property type="match status" value="1"/>
</dbReference>
<sequence length="454" mass="50070">MASPIVRKKRNFKALQLDPILNAATKEPITIPIATRNAPTIAPNGRRRPPPMVLADPKLKATAPPANDDNLLTVTNTPHSAPATGSISATRPGLHNDLTQKLATLDMNAETKLDLRNEDLKELQELGQGNGGSVKKVEHVPTGKIMAKKIVLIDAKPSVRKQILRELQIMHDCHCDYIISFYGAFLSDPNICMCIEYMDKGSLDGIYKKIGPIDIDVVGKVALAVLEGLTYLYDVHRIIHRDIKPSNILANSKGQIKICDFGVSGELINSIADTFVGTSTYMSPERIQGAQYTVKSDVWSLGISLIELALGRFPFSEDDSDDSDLSDLEDFEGTLSPQRPGSLSGMPLPPARKKEKKPKNGETSKKDKRKSKGVSLQGSGMTMSILELLQHIVNEPAPRLTPEGRFPKEAEEFIDSCLFKDPEERVTPKELLKHSWIDRARTDTIDLEAWTSTF</sequence>
<dbReference type="CDD" id="cd06620">
    <property type="entry name" value="PKc_Byr1_like"/>
    <property type="match status" value="1"/>
</dbReference>
<feature type="binding site" evidence="7">
    <location>
        <position position="149"/>
    </location>
    <ligand>
        <name>ATP</name>
        <dbReference type="ChEBI" id="CHEBI:30616"/>
    </ligand>
</feature>
<keyword evidence="11" id="KW-1185">Reference proteome</keyword>
<feature type="region of interest" description="Disordered" evidence="8">
    <location>
        <begin position="321"/>
        <end position="377"/>
    </location>
</feature>
<dbReference type="GO" id="GO:0005524">
    <property type="term" value="F:ATP binding"/>
    <property type="evidence" value="ECO:0007669"/>
    <property type="project" value="UniProtKB-UniRule"/>
</dbReference>
<evidence type="ECO:0000256" key="3">
    <source>
        <dbReference type="ARBA" id="ARBA00022741"/>
    </source>
</evidence>
<dbReference type="PROSITE" id="PS00107">
    <property type="entry name" value="PROTEIN_KINASE_ATP"/>
    <property type="match status" value="1"/>
</dbReference>
<proteinExistence type="inferred from homology"/>
<dbReference type="Pfam" id="PF00069">
    <property type="entry name" value="Pkinase"/>
    <property type="match status" value="1"/>
</dbReference>
<dbReference type="OrthoDB" id="10252354at2759"/>
<reference evidence="10 11" key="1">
    <citation type="submission" date="2015-04" db="EMBL/GenBank/DDBJ databases">
        <title>Complete genome sequence of Schizopora paradoxa KUC8140, a cosmopolitan wood degrader in East Asia.</title>
        <authorList>
            <consortium name="DOE Joint Genome Institute"/>
            <person name="Min B."/>
            <person name="Park H."/>
            <person name="Jang Y."/>
            <person name="Kim J.-J."/>
            <person name="Kim K.H."/>
            <person name="Pangilinan J."/>
            <person name="Lipzen A."/>
            <person name="Riley R."/>
            <person name="Grigoriev I.V."/>
            <person name="Spatafora J.W."/>
            <person name="Choi I.-G."/>
        </authorList>
    </citation>
    <scope>NUCLEOTIDE SEQUENCE [LARGE SCALE GENOMIC DNA]</scope>
    <source>
        <strain evidence="10 11">KUC8140</strain>
    </source>
</reference>
<evidence type="ECO:0000256" key="5">
    <source>
        <dbReference type="ARBA" id="ARBA00022840"/>
    </source>
</evidence>
<evidence type="ECO:0000256" key="7">
    <source>
        <dbReference type="PROSITE-ProRule" id="PRU10141"/>
    </source>
</evidence>
<dbReference type="GO" id="GO:0004712">
    <property type="term" value="F:protein serine/threonine/tyrosine kinase activity"/>
    <property type="evidence" value="ECO:0007669"/>
    <property type="project" value="UniProtKB-ARBA"/>
</dbReference>
<accession>A0A0H2RT10</accession>
<dbReference type="SMART" id="SM00220">
    <property type="entry name" value="S_TKc"/>
    <property type="match status" value="1"/>
</dbReference>
<evidence type="ECO:0000259" key="9">
    <source>
        <dbReference type="PROSITE" id="PS50011"/>
    </source>
</evidence>
<dbReference type="InterPro" id="IPR049613">
    <property type="entry name" value="Byr1-like_cat"/>
</dbReference>
<dbReference type="Gene3D" id="3.30.200.20">
    <property type="entry name" value="Phosphorylase Kinase, domain 1"/>
    <property type="match status" value="1"/>
</dbReference>
<keyword evidence="5 7" id="KW-0067">ATP-binding</keyword>
<dbReference type="InterPro" id="IPR000719">
    <property type="entry name" value="Prot_kinase_dom"/>
</dbReference>
<dbReference type="Proteomes" id="UP000053477">
    <property type="component" value="Unassembled WGS sequence"/>
</dbReference>